<dbReference type="EMBL" id="RCWN01000001">
    <property type="protein sequence ID" value="RLQ87375.1"/>
    <property type="molecule type" value="Genomic_DNA"/>
</dbReference>
<protein>
    <submittedName>
        <fullName evidence="1">Uncharacterized protein</fullName>
    </submittedName>
</protein>
<reference evidence="1 2" key="1">
    <citation type="submission" date="2018-10" db="EMBL/GenBank/DDBJ databases">
        <title>Notoacmeibacter sp. M2BS9Y-3-1, whole genome shotgun sequence.</title>
        <authorList>
            <person name="Tuo L."/>
        </authorList>
    </citation>
    <scope>NUCLEOTIDE SEQUENCE [LARGE SCALE GENOMIC DNA]</scope>
    <source>
        <strain evidence="1 2">M2BS9Y-3-1</strain>
    </source>
</reference>
<gene>
    <name evidence="1" type="ORF">D8780_03275</name>
</gene>
<sequence>MSPVFLIGSAIRLSRHRLSKGEARRLRRQLVRLAEKGDRTAPVVLDWLHRREAIRDAKGR</sequence>
<evidence type="ECO:0000313" key="1">
    <source>
        <dbReference type="EMBL" id="RLQ87375.1"/>
    </source>
</evidence>
<keyword evidence="2" id="KW-1185">Reference proteome</keyword>
<dbReference type="Proteomes" id="UP000281094">
    <property type="component" value="Unassembled WGS sequence"/>
</dbReference>
<organism evidence="1 2">
    <name type="scientific">Notoacmeibacter ruber</name>
    <dbReference type="NCBI Taxonomy" id="2670375"/>
    <lineage>
        <taxon>Bacteria</taxon>
        <taxon>Pseudomonadati</taxon>
        <taxon>Pseudomonadota</taxon>
        <taxon>Alphaproteobacteria</taxon>
        <taxon>Hyphomicrobiales</taxon>
        <taxon>Notoacmeibacteraceae</taxon>
        <taxon>Notoacmeibacter</taxon>
    </lineage>
</organism>
<proteinExistence type="predicted"/>
<evidence type="ECO:0000313" key="2">
    <source>
        <dbReference type="Proteomes" id="UP000281094"/>
    </source>
</evidence>
<name>A0A3L7JAJ3_9HYPH</name>
<dbReference type="AlphaFoldDB" id="A0A3L7JAJ3"/>
<accession>A0A3L7JAJ3</accession>
<comment type="caution">
    <text evidence="1">The sequence shown here is derived from an EMBL/GenBank/DDBJ whole genome shotgun (WGS) entry which is preliminary data.</text>
</comment>